<gene>
    <name evidence="1" type="ORF">EDS130_LOCUS20157</name>
    <name evidence="2" type="ORF">XAT740_LOCUS52807</name>
</gene>
<proteinExistence type="predicted"/>
<organism evidence="2 3">
    <name type="scientific">Adineta ricciae</name>
    <name type="common">Rotifer</name>
    <dbReference type="NCBI Taxonomy" id="249248"/>
    <lineage>
        <taxon>Eukaryota</taxon>
        <taxon>Metazoa</taxon>
        <taxon>Spiralia</taxon>
        <taxon>Gnathifera</taxon>
        <taxon>Rotifera</taxon>
        <taxon>Eurotatoria</taxon>
        <taxon>Bdelloidea</taxon>
        <taxon>Adinetida</taxon>
        <taxon>Adinetidae</taxon>
        <taxon>Adineta</taxon>
    </lineage>
</organism>
<sequence length="341" mass="38908">MVSTLEDLPDEILLIICQFLSQYDIIHGFYNLNHRLNCTVAQFTTSFFMQRRYINDKDRNQEILSTIGRFLRSLIVKDVLLSSQDLLLTPNIHELTFIRTCVCPLPPLANLTDLNIFNPFPTSATNTLFTSNPNLHSVFICSTSTLINLPPTTEQTSAIKQLAVTLQSLSDLPSLLLFCPHLICLNLNLQRGISLQNSFPPINLASNLAIFSLRTPYEVMVDFARIKHVLKYLPSTLEILGVEIYTTDSTCLDGQSWENNLKENFPNLHRMEFFIYLKNELKPIGETLKLPDVLKTFKTPYLSTIIPQQIAGDYNSVSYVSSLSIFTQPAPTVRRRRYFLH</sequence>
<evidence type="ECO:0000313" key="3">
    <source>
        <dbReference type="Proteomes" id="UP000663828"/>
    </source>
</evidence>
<evidence type="ECO:0008006" key="4">
    <source>
        <dbReference type="Google" id="ProtNLM"/>
    </source>
</evidence>
<evidence type="ECO:0000313" key="1">
    <source>
        <dbReference type="EMBL" id="CAF1104371.1"/>
    </source>
</evidence>
<name>A0A816DT37_ADIRI</name>
<reference evidence="2" key="1">
    <citation type="submission" date="2021-02" db="EMBL/GenBank/DDBJ databases">
        <authorList>
            <person name="Nowell W R."/>
        </authorList>
    </citation>
    <scope>NUCLEOTIDE SEQUENCE</scope>
</reference>
<protein>
    <recommendedName>
        <fullName evidence="4">F-box domain-containing protein</fullName>
    </recommendedName>
</protein>
<dbReference type="Proteomes" id="UP000663828">
    <property type="component" value="Unassembled WGS sequence"/>
</dbReference>
<keyword evidence="3" id="KW-1185">Reference proteome</keyword>
<dbReference type="EMBL" id="CAJNOJ010000098">
    <property type="protein sequence ID" value="CAF1104371.1"/>
    <property type="molecule type" value="Genomic_DNA"/>
</dbReference>
<dbReference type="EMBL" id="CAJNOR010008822">
    <property type="protein sequence ID" value="CAF1638036.1"/>
    <property type="molecule type" value="Genomic_DNA"/>
</dbReference>
<dbReference type="Proteomes" id="UP000663852">
    <property type="component" value="Unassembled WGS sequence"/>
</dbReference>
<accession>A0A816DT37</accession>
<dbReference type="AlphaFoldDB" id="A0A816DT37"/>
<evidence type="ECO:0000313" key="2">
    <source>
        <dbReference type="EMBL" id="CAF1638036.1"/>
    </source>
</evidence>
<comment type="caution">
    <text evidence="2">The sequence shown here is derived from an EMBL/GenBank/DDBJ whole genome shotgun (WGS) entry which is preliminary data.</text>
</comment>